<dbReference type="Gene3D" id="3.40.640.10">
    <property type="entry name" value="Type I PLP-dependent aspartate aminotransferase-like (Major domain)"/>
    <property type="match status" value="1"/>
</dbReference>
<evidence type="ECO:0000256" key="2">
    <source>
        <dbReference type="ARBA" id="ARBA00022898"/>
    </source>
</evidence>
<dbReference type="Proteomes" id="UP001190700">
    <property type="component" value="Unassembled WGS sequence"/>
</dbReference>
<dbReference type="SUPFAM" id="SSF53383">
    <property type="entry name" value="PLP-dependent transferases"/>
    <property type="match status" value="1"/>
</dbReference>
<evidence type="ECO:0000313" key="6">
    <source>
        <dbReference type="Proteomes" id="UP001190700"/>
    </source>
</evidence>
<feature type="domain" description="Aminotransferase class I/classII large" evidence="4">
    <location>
        <begin position="132"/>
        <end position="466"/>
    </location>
</feature>
<dbReference type="CDD" id="cd00609">
    <property type="entry name" value="AAT_like"/>
    <property type="match status" value="1"/>
</dbReference>
<dbReference type="InterPro" id="IPR004839">
    <property type="entry name" value="Aminotransferase_I/II_large"/>
</dbReference>
<evidence type="ECO:0000313" key="5">
    <source>
        <dbReference type="EMBL" id="KAK3282516.1"/>
    </source>
</evidence>
<organism evidence="5 6">
    <name type="scientific">Cymbomonas tetramitiformis</name>
    <dbReference type="NCBI Taxonomy" id="36881"/>
    <lineage>
        <taxon>Eukaryota</taxon>
        <taxon>Viridiplantae</taxon>
        <taxon>Chlorophyta</taxon>
        <taxon>Pyramimonadophyceae</taxon>
        <taxon>Pyramimonadales</taxon>
        <taxon>Pyramimonadaceae</taxon>
        <taxon>Cymbomonas</taxon>
    </lineage>
</organism>
<protein>
    <recommendedName>
        <fullName evidence="4">Aminotransferase class I/classII large domain-containing protein</fullName>
    </recommendedName>
</protein>
<dbReference type="InterPro" id="IPR015421">
    <property type="entry name" value="PyrdxlP-dep_Trfase_major"/>
</dbReference>
<dbReference type="InterPro" id="IPR015424">
    <property type="entry name" value="PyrdxlP-dep_Trfase"/>
</dbReference>
<dbReference type="InterPro" id="IPR050478">
    <property type="entry name" value="Ethylene_sulfur-biosynth"/>
</dbReference>
<comment type="similarity">
    <text evidence="1">Belongs to the class-I pyridoxal-phosphate-dependent aminotransferase family.</text>
</comment>
<comment type="caution">
    <text evidence="5">The sequence shown here is derived from an EMBL/GenBank/DDBJ whole genome shotgun (WGS) entry which is preliminary data.</text>
</comment>
<dbReference type="GO" id="GO:0006520">
    <property type="term" value="P:amino acid metabolic process"/>
    <property type="evidence" value="ECO:0007669"/>
    <property type="project" value="TreeGrafter"/>
</dbReference>
<dbReference type="PRINTS" id="PR00753">
    <property type="entry name" value="ACCSYNTHASE"/>
</dbReference>
<dbReference type="PANTHER" id="PTHR43795">
    <property type="entry name" value="BIFUNCTIONAL ASPARTATE AMINOTRANSFERASE AND GLUTAMATE/ASPARTATE-PREPHENATE AMINOTRANSFERASE-RELATED"/>
    <property type="match status" value="1"/>
</dbReference>
<dbReference type="InterPro" id="IPR015422">
    <property type="entry name" value="PyrdxlP-dep_Trfase_small"/>
</dbReference>
<dbReference type="AlphaFoldDB" id="A0AAE0GS49"/>
<dbReference type="PROSITE" id="PS00105">
    <property type="entry name" value="AA_TRANSFER_CLASS_1"/>
    <property type="match status" value="1"/>
</dbReference>
<accession>A0AAE0GS49</accession>
<dbReference type="Pfam" id="PF00155">
    <property type="entry name" value="Aminotran_1_2"/>
    <property type="match status" value="1"/>
</dbReference>
<dbReference type="PANTHER" id="PTHR43795:SF39">
    <property type="entry name" value="AMINOTRANSFERASE CLASS I_CLASSII DOMAIN-CONTAINING PROTEIN"/>
    <property type="match status" value="1"/>
</dbReference>
<evidence type="ECO:0000259" key="4">
    <source>
        <dbReference type="Pfam" id="PF00155"/>
    </source>
</evidence>
<dbReference type="GO" id="GO:0030170">
    <property type="term" value="F:pyridoxal phosphate binding"/>
    <property type="evidence" value="ECO:0007669"/>
    <property type="project" value="InterPro"/>
</dbReference>
<dbReference type="InterPro" id="IPR004838">
    <property type="entry name" value="NHTrfase_class1_PyrdxlP-BS"/>
</dbReference>
<evidence type="ECO:0000256" key="3">
    <source>
        <dbReference type="SAM" id="MobiDB-lite"/>
    </source>
</evidence>
<sequence length="488" mass="54299">MSSKMNPEELNTFALKIAISQSRVASSTGGRGWWRRKGGRAVQKPEQKKTETRSVVCASGDPSGLSARGMKALTPGRDDLQQFMQGLSDPYHPVTNEDGYLVLLVAENKLCWSMLKTKFSQCRDIEDWVPCYSDFKGVLRFREAISDMLQDTFVQAPVSADCILTQSGCGAILDSLAWCLAEPGDSCIVPSPLYPAFANDLRARGRVELVKARCKHPDYQLTEDILEKTYQDCVASGSNPKLLLLCNPCNPNGVIYSEDTLKMCIQWAACHDIHIICDEIYGNSTYTFAEGFSSISKVCRDLNPTSELYMGNNVHVAYGFSKDFGLSGMRVGVLFTHNKTLLSAVENLSYFQAVSNDTQSVLTKVLQDKDFVQEFVSENRRRLTAAYTGLEDAMAAIGVPLTPAQGSLMAWADFRRYLKEDTWEAEQELWMELFESSRVLFTTGSSCQSEVPGFFRICFAWPSASEEDPAIAMKELKKRLVAKFGPAK</sequence>
<dbReference type="EMBL" id="LGRX02003267">
    <property type="protein sequence ID" value="KAK3282516.1"/>
    <property type="molecule type" value="Genomic_DNA"/>
</dbReference>
<gene>
    <name evidence="5" type="ORF">CYMTET_9748</name>
</gene>
<dbReference type="GO" id="GO:0008483">
    <property type="term" value="F:transaminase activity"/>
    <property type="evidence" value="ECO:0007669"/>
    <property type="project" value="TreeGrafter"/>
</dbReference>
<dbReference type="Gene3D" id="3.90.1150.10">
    <property type="entry name" value="Aspartate Aminotransferase, domain 1"/>
    <property type="match status" value="1"/>
</dbReference>
<proteinExistence type="inferred from homology"/>
<keyword evidence="6" id="KW-1185">Reference proteome</keyword>
<evidence type="ECO:0000256" key="1">
    <source>
        <dbReference type="ARBA" id="ARBA00007441"/>
    </source>
</evidence>
<feature type="compositionally biased region" description="Basic and acidic residues" evidence="3">
    <location>
        <begin position="43"/>
        <end position="52"/>
    </location>
</feature>
<name>A0AAE0GS49_9CHLO</name>
<feature type="region of interest" description="Disordered" evidence="3">
    <location>
        <begin position="29"/>
        <end position="58"/>
    </location>
</feature>
<keyword evidence="2" id="KW-0663">Pyridoxal phosphate</keyword>
<reference evidence="5 6" key="1">
    <citation type="journal article" date="2015" name="Genome Biol. Evol.">
        <title>Comparative Genomics of a Bacterivorous Green Alga Reveals Evolutionary Causalities and Consequences of Phago-Mixotrophic Mode of Nutrition.</title>
        <authorList>
            <person name="Burns J.A."/>
            <person name="Paasch A."/>
            <person name="Narechania A."/>
            <person name="Kim E."/>
        </authorList>
    </citation>
    <scope>NUCLEOTIDE SEQUENCE [LARGE SCALE GENOMIC DNA]</scope>
    <source>
        <strain evidence="5 6">PLY_AMNH</strain>
    </source>
</reference>